<evidence type="ECO:0000259" key="2">
    <source>
        <dbReference type="Pfam" id="PF23210"/>
    </source>
</evidence>
<comment type="caution">
    <text evidence="4">The sequence shown here is derived from an EMBL/GenBank/DDBJ whole genome shotgun (WGS) entry which is preliminary data.</text>
</comment>
<evidence type="ECO:0008006" key="6">
    <source>
        <dbReference type="Google" id="ProtNLM"/>
    </source>
</evidence>
<dbReference type="PANTHER" id="PTHR23120">
    <property type="entry name" value="MAESTRO-RELATED HEAT DOMAIN-CONTAINING"/>
    <property type="match status" value="1"/>
</dbReference>
<dbReference type="EMBL" id="LSYS01007733">
    <property type="protein sequence ID" value="OPJ70753.1"/>
    <property type="molecule type" value="Genomic_DNA"/>
</dbReference>
<dbReference type="PANTHER" id="PTHR23120:SF44">
    <property type="entry name" value="MAESTRO HEAT-LIKE REPEAT-CONTAINING PROTEIN FAMILY MEMBER 1"/>
    <property type="match status" value="1"/>
</dbReference>
<gene>
    <name evidence="4" type="ORF">AV530_007016</name>
</gene>
<evidence type="ECO:0000313" key="5">
    <source>
        <dbReference type="Proteomes" id="UP000190648"/>
    </source>
</evidence>
<dbReference type="AlphaFoldDB" id="A0A1V4JES8"/>
<dbReference type="Pfam" id="PF23210">
    <property type="entry name" value="HEAT_Maestro_2"/>
    <property type="match status" value="1"/>
</dbReference>
<proteinExistence type="predicted"/>
<dbReference type="GO" id="GO:0005737">
    <property type="term" value="C:cytoplasm"/>
    <property type="evidence" value="ECO:0007669"/>
    <property type="project" value="TreeGrafter"/>
</dbReference>
<dbReference type="Pfam" id="PF23221">
    <property type="entry name" value="HEAT_MROH2B_1st"/>
    <property type="match status" value="1"/>
</dbReference>
<evidence type="ECO:0000259" key="3">
    <source>
        <dbReference type="Pfam" id="PF23221"/>
    </source>
</evidence>
<reference evidence="4 5" key="1">
    <citation type="submission" date="2016-02" db="EMBL/GenBank/DDBJ databases">
        <title>Band-tailed pigeon sequencing and assembly.</title>
        <authorList>
            <person name="Soares A.E."/>
            <person name="Novak B.J."/>
            <person name="Rice E.S."/>
            <person name="O'Connell B."/>
            <person name="Chang D."/>
            <person name="Weber S."/>
            <person name="Shapiro B."/>
        </authorList>
    </citation>
    <scope>NUCLEOTIDE SEQUENCE [LARGE SCALE GENOMIC DNA]</scope>
    <source>
        <strain evidence="4">BTP2013</strain>
        <tissue evidence="4">Blood</tissue>
    </source>
</reference>
<dbReference type="OrthoDB" id="1884734at2759"/>
<feature type="domain" description="MROH2B-like HEAT-repeats" evidence="2">
    <location>
        <begin position="325"/>
        <end position="448"/>
    </location>
</feature>
<evidence type="ECO:0000256" key="1">
    <source>
        <dbReference type="ARBA" id="ARBA00022737"/>
    </source>
</evidence>
<accession>A0A1V4JES8</accession>
<evidence type="ECO:0000313" key="4">
    <source>
        <dbReference type="EMBL" id="OPJ70753.1"/>
    </source>
</evidence>
<dbReference type="InterPro" id="IPR045206">
    <property type="entry name" value="Maestro_heat-like_prot"/>
</dbReference>
<dbReference type="InterPro" id="IPR055408">
    <property type="entry name" value="HEAT_MROH2B-like"/>
</dbReference>
<dbReference type="Proteomes" id="UP000190648">
    <property type="component" value="Unassembled WGS sequence"/>
</dbReference>
<organism evidence="4 5">
    <name type="scientific">Patagioenas fasciata monilis</name>
    <dbReference type="NCBI Taxonomy" id="372326"/>
    <lineage>
        <taxon>Eukaryota</taxon>
        <taxon>Metazoa</taxon>
        <taxon>Chordata</taxon>
        <taxon>Craniata</taxon>
        <taxon>Vertebrata</taxon>
        <taxon>Euteleostomi</taxon>
        <taxon>Archelosauria</taxon>
        <taxon>Archosauria</taxon>
        <taxon>Dinosauria</taxon>
        <taxon>Saurischia</taxon>
        <taxon>Theropoda</taxon>
        <taxon>Coelurosauria</taxon>
        <taxon>Aves</taxon>
        <taxon>Neognathae</taxon>
        <taxon>Neoaves</taxon>
        <taxon>Columbimorphae</taxon>
        <taxon>Columbiformes</taxon>
        <taxon>Columbidae</taxon>
        <taxon>Patagioenas</taxon>
    </lineage>
</organism>
<sequence length="490" mass="54494">MGDRLDTYRELEHALQVEDGCLPSGVVNCLIAEASGDLRAAQGVMGDVKMAASDFLVALACTHFYFVMTELQSHLKVVGKAPDEAVLVTLGKMAGSYALHCVPFVGTKLLALRRTLSQAGSGRTLHTICGVAAVVGVLVCEERYCQRAQEQLLRLLRQHQRVQDSSQVTKVPDVTEVPGLVHKAKPSRPMMLQAPAARKKLPQVVAAMQVVCTDPSVQVWGAVLEFIRELLSSDSQSCWPWDVVGHIFNEYSRSLGRLLLWPRLLQYVVPAQCSGVLILLSRCLRTLLERAGCKEEEEPNAVDSQEQGRAESSLDSAEWEQHVLKLFLYKALWTALAGCWDLSHVQGQMLRFLQDTDSVELSETQGVISVVSHAADTHFNLVLDTVTTFTRDRFYETSTGWKAQPPQGTERPQATRAALMCVYGHIALRAPREKLLARMDREIMGTILWLSRVTQRDWIKEEPGDSLVYGVFQALEELREDALAGSWAPW</sequence>
<name>A0A1V4JES8_PATFA</name>
<keyword evidence="1" id="KW-0677">Repeat</keyword>
<dbReference type="InterPro" id="IPR056282">
    <property type="entry name" value="MROH2B-like_N_HEAT"/>
</dbReference>
<feature type="domain" description="MROH2B-like N-terminal HEAT-repeats" evidence="3">
    <location>
        <begin position="8"/>
        <end position="125"/>
    </location>
</feature>
<keyword evidence="5" id="KW-1185">Reference proteome</keyword>
<protein>
    <recommendedName>
        <fullName evidence="6">Maestro heat-like repeat-containing protein family member 2B</fullName>
    </recommendedName>
</protein>